<comment type="subcellular location">
    <subcellularLocation>
        <location evidence="1">Membrane</location>
        <topology evidence="1">Multi-pass membrane protein</topology>
    </subcellularLocation>
</comment>
<dbReference type="OrthoDB" id="4458428at2"/>
<evidence type="ECO:0000256" key="5">
    <source>
        <dbReference type="SAM" id="Phobius"/>
    </source>
</evidence>
<dbReference type="Pfam" id="PF13515">
    <property type="entry name" value="FUSC_2"/>
    <property type="match status" value="1"/>
</dbReference>
<organism evidence="7 8">
    <name type="scientific">Amycolatopsis saalfeldensis</name>
    <dbReference type="NCBI Taxonomy" id="394193"/>
    <lineage>
        <taxon>Bacteria</taxon>
        <taxon>Bacillati</taxon>
        <taxon>Actinomycetota</taxon>
        <taxon>Actinomycetes</taxon>
        <taxon>Pseudonocardiales</taxon>
        <taxon>Pseudonocardiaceae</taxon>
        <taxon>Amycolatopsis</taxon>
    </lineage>
</organism>
<reference evidence="8" key="1">
    <citation type="submission" date="2016-10" db="EMBL/GenBank/DDBJ databases">
        <authorList>
            <person name="Varghese N."/>
            <person name="Submissions S."/>
        </authorList>
    </citation>
    <scope>NUCLEOTIDE SEQUENCE [LARGE SCALE GENOMIC DNA]</scope>
    <source>
        <strain evidence="8">DSM 44993</strain>
    </source>
</reference>
<dbReference type="STRING" id="394193.SAMN04489732_12026"/>
<evidence type="ECO:0000256" key="3">
    <source>
        <dbReference type="ARBA" id="ARBA00022989"/>
    </source>
</evidence>
<sequence>MTGPALRKALLSPVRWVLRAVRTSGPERSVLAQAGKAAIAAVAAWAVASPWLHLSQPFLAPYTAVFVIETTVYRSARSALQQAGAVTLGVLLATVADQLITVELLTIAVVVLVGLLIGRWHGFGPSGVWISVTALLLVTYGTAGQDALLADRLVETLLGAVVGFTVNAVVMPPLYLRGPAQATTALADQLTALLNDMNAGLRRAHLAEDAEGWSRRAGETAALVRAAEEITEQGWESQRMNLRRRGSNARSSSQGWWSCLVALRAAWPHIRALAETLAVAAASTAPFRYPTPRARELLADLVEVIADLVRAWTDQNSRPDLFRELGERGHDTLSELEKLVYSTPADELDLAAGLGGLLLPARRAFEVLLP</sequence>
<evidence type="ECO:0000256" key="1">
    <source>
        <dbReference type="ARBA" id="ARBA00004141"/>
    </source>
</evidence>
<proteinExistence type="predicted"/>
<evidence type="ECO:0000256" key="2">
    <source>
        <dbReference type="ARBA" id="ARBA00022692"/>
    </source>
</evidence>
<keyword evidence="4 5" id="KW-0472">Membrane</keyword>
<feature type="transmembrane region" description="Helical" evidence="5">
    <location>
        <begin position="123"/>
        <end position="141"/>
    </location>
</feature>
<feature type="domain" description="Integral membrane bound transporter" evidence="6">
    <location>
        <begin position="44"/>
        <end position="166"/>
    </location>
</feature>
<evidence type="ECO:0000256" key="4">
    <source>
        <dbReference type="ARBA" id="ARBA00023136"/>
    </source>
</evidence>
<evidence type="ECO:0000259" key="6">
    <source>
        <dbReference type="Pfam" id="PF13515"/>
    </source>
</evidence>
<dbReference type="EMBL" id="FOEF01000020">
    <property type="protein sequence ID" value="SEP52363.1"/>
    <property type="molecule type" value="Genomic_DNA"/>
</dbReference>
<evidence type="ECO:0000313" key="7">
    <source>
        <dbReference type="EMBL" id="SEP52363.1"/>
    </source>
</evidence>
<gene>
    <name evidence="7" type="ORF">SAMN04489732_12026</name>
</gene>
<feature type="transmembrane region" description="Helical" evidence="5">
    <location>
        <begin position="88"/>
        <end position="117"/>
    </location>
</feature>
<dbReference type="Proteomes" id="UP000198582">
    <property type="component" value="Unassembled WGS sequence"/>
</dbReference>
<feature type="transmembrane region" description="Helical" evidence="5">
    <location>
        <begin position="153"/>
        <end position="176"/>
    </location>
</feature>
<accession>A0A1H8YJU6</accession>
<dbReference type="InterPro" id="IPR049453">
    <property type="entry name" value="Memb_transporter_dom"/>
</dbReference>
<protein>
    <submittedName>
        <fullName evidence="7">Aromatic acid exporter family member 1</fullName>
    </submittedName>
</protein>
<dbReference type="GO" id="GO:0016020">
    <property type="term" value="C:membrane"/>
    <property type="evidence" value="ECO:0007669"/>
    <property type="project" value="UniProtKB-SubCell"/>
</dbReference>
<evidence type="ECO:0000313" key="8">
    <source>
        <dbReference type="Proteomes" id="UP000198582"/>
    </source>
</evidence>
<keyword evidence="8" id="KW-1185">Reference proteome</keyword>
<keyword evidence="3 5" id="KW-1133">Transmembrane helix</keyword>
<dbReference type="AlphaFoldDB" id="A0A1H8YJU6"/>
<dbReference type="RefSeq" id="WP_091625520.1">
    <property type="nucleotide sequence ID" value="NZ_FOEF01000020.1"/>
</dbReference>
<keyword evidence="2 5" id="KW-0812">Transmembrane</keyword>
<name>A0A1H8YJU6_9PSEU</name>